<protein>
    <recommendedName>
        <fullName evidence="4">DUF4293 family protein</fullName>
    </recommendedName>
</protein>
<evidence type="ECO:0000313" key="3">
    <source>
        <dbReference type="Proteomes" id="UP000255283"/>
    </source>
</evidence>
<evidence type="ECO:0008006" key="4">
    <source>
        <dbReference type="Google" id="ProtNLM"/>
    </source>
</evidence>
<organism evidence="2 3">
    <name type="scientific">Segatella buccae</name>
    <dbReference type="NCBI Taxonomy" id="28126"/>
    <lineage>
        <taxon>Bacteria</taxon>
        <taxon>Pseudomonadati</taxon>
        <taxon>Bacteroidota</taxon>
        <taxon>Bacteroidia</taxon>
        <taxon>Bacteroidales</taxon>
        <taxon>Prevotellaceae</taxon>
        <taxon>Segatella</taxon>
    </lineage>
</organism>
<reference evidence="2 3" key="1">
    <citation type="submission" date="2018-06" db="EMBL/GenBank/DDBJ databases">
        <authorList>
            <consortium name="Pathogen Informatics"/>
            <person name="Doyle S."/>
        </authorList>
    </citation>
    <scope>NUCLEOTIDE SEQUENCE [LARGE SCALE GENOMIC DNA]</scope>
    <source>
        <strain evidence="2 3">NCTC13063</strain>
    </source>
</reference>
<accession>A0AAQ1UP00</accession>
<comment type="caution">
    <text evidence="2">The sequence shown here is derived from an EMBL/GenBank/DDBJ whole genome shotgun (WGS) entry which is preliminary data.</text>
</comment>
<feature type="transmembrane region" description="Helical" evidence="1">
    <location>
        <begin position="115"/>
        <end position="135"/>
    </location>
</feature>
<keyword evidence="1" id="KW-0812">Transmembrane</keyword>
<dbReference type="GeneID" id="93537361"/>
<evidence type="ECO:0000313" key="2">
    <source>
        <dbReference type="EMBL" id="SUB96669.1"/>
    </source>
</evidence>
<evidence type="ECO:0000256" key="1">
    <source>
        <dbReference type="SAM" id="Phobius"/>
    </source>
</evidence>
<name>A0AAQ1UP00_9BACT</name>
<dbReference type="InterPro" id="IPR025635">
    <property type="entry name" value="DUF4293"/>
</dbReference>
<keyword evidence="1" id="KW-0472">Membrane</keyword>
<feature type="transmembrane region" description="Helical" evidence="1">
    <location>
        <begin position="56"/>
        <end position="76"/>
    </location>
</feature>
<feature type="transmembrane region" description="Helical" evidence="1">
    <location>
        <begin position="88"/>
        <end position="109"/>
    </location>
</feature>
<gene>
    <name evidence="2" type="ORF">NCTC13063_02440</name>
</gene>
<dbReference type="Pfam" id="PF14126">
    <property type="entry name" value="DUF4293"/>
    <property type="match status" value="1"/>
</dbReference>
<keyword evidence="1" id="KW-1133">Transmembrane helix</keyword>
<dbReference type="Proteomes" id="UP000255283">
    <property type="component" value="Unassembled WGS sequence"/>
</dbReference>
<proteinExistence type="predicted"/>
<dbReference type="EMBL" id="UGTJ01000002">
    <property type="protein sequence ID" value="SUB96669.1"/>
    <property type="molecule type" value="Genomic_DNA"/>
</dbReference>
<sequence length="153" mass="16616">MIQRKQTIFLLLAVVAFVVCLALPVAVVVPEMLGQTMAVYNLGVVDANGSFNFSSVPLFVLLAVACVLSFVAIFLYHNRSLQARLCTTVLVLLSAWYAYYALCAFGVLLDLGTGSFHMSFAGMLPAVAMILLVLARKGVLDDEKLVRAADRLR</sequence>
<dbReference type="AlphaFoldDB" id="A0AAQ1UP00"/>
<dbReference type="RefSeq" id="WP_004342826.1">
    <property type="nucleotide sequence ID" value="NZ_CALLWX010000003.1"/>
</dbReference>